<reference evidence="3 4" key="1">
    <citation type="submission" date="2019-06" db="EMBL/GenBank/DDBJ databases">
        <title>Sequencing the genomes of 1000 actinobacteria strains.</title>
        <authorList>
            <person name="Klenk H.-P."/>
        </authorList>
    </citation>
    <scope>NUCLEOTIDE SEQUENCE [LARGE SCALE GENOMIC DNA]</scope>
    <source>
        <strain evidence="3 4">DSM 19560</strain>
    </source>
</reference>
<dbReference type="AlphaFoldDB" id="A0A561EBS8"/>
<dbReference type="SUPFAM" id="SSF55464">
    <property type="entry name" value="Origin of replication-binding domain, RBD-like"/>
    <property type="match status" value="1"/>
</dbReference>
<gene>
    <name evidence="3" type="ORF">BKA23_1892</name>
</gene>
<evidence type="ECO:0000259" key="2">
    <source>
        <dbReference type="Pfam" id="PF08751"/>
    </source>
</evidence>
<dbReference type="Proteomes" id="UP000318297">
    <property type="component" value="Unassembled WGS sequence"/>
</dbReference>
<dbReference type="Pfam" id="PF13604">
    <property type="entry name" value="AAA_30"/>
    <property type="match status" value="1"/>
</dbReference>
<keyword evidence="4" id="KW-1185">Reference proteome</keyword>
<accession>A0A561EBS8</accession>
<feature type="region of interest" description="Disordered" evidence="1">
    <location>
        <begin position="1130"/>
        <end position="1185"/>
    </location>
</feature>
<dbReference type="NCBIfam" id="NF041492">
    <property type="entry name" value="MobF"/>
    <property type="match status" value="1"/>
</dbReference>
<comment type="caution">
    <text evidence="3">The sequence shown here is derived from an EMBL/GenBank/DDBJ whole genome shotgun (WGS) entry which is preliminary data.</text>
</comment>
<dbReference type="EMBL" id="VIVQ01000001">
    <property type="protein sequence ID" value="TWE13064.1"/>
    <property type="molecule type" value="Genomic_DNA"/>
</dbReference>
<dbReference type="InterPro" id="IPR027417">
    <property type="entry name" value="P-loop_NTPase"/>
</dbReference>
<evidence type="ECO:0000313" key="3">
    <source>
        <dbReference type="EMBL" id="TWE13064.1"/>
    </source>
</evidence>
<evidence type="ECO:0000313" key="4">
    <source>
        <dbReference type="Proteomes" id="UP000318297"/>
    </source>
</evidence>
<dbReference type="Gene3D" id="2.30.30.940">
    <property type="match status" value="1"/>
</dbReference>
<proteinExistence type="predicted"/>
<sequence>MRVMSAGDGYKYLLQSVAAGDDDRPLTTPLIAYYEASGTPPGYWLGTGVHGLGTNDRRIQPGGTVSEDHLRRLLGQGHDPVTNEPLGQAYSKFKTAEERISERAEHLDPNLPPIERSAAVERIEAEEHERGTRRVVAGYDYTFSVPKSVSALWAVADAAVQARIVAAHHEAVADVVALMERDVAATRVGHAGVAQVATRGLIATAYDHYDSRAADPQLHTHVVVSNKVQGEDGKWRALDGRPMHQAVVAISEHYNAVLADRMTRTLGVGWAQRERGRDRNPAWEIVGVPDELIAEFSSRSAAIDAETDRLIDTYLSDHGHRPDTRTILRLRQQATLSTRPDKTHGSLADLTDQWRSRADRVLGQDPRAWAGALIANRAHPSIVSAEDVSRDEFAALSQAVVEQVQEKRSTWGRWNLSAEASRQTMGLRFATVTDREAVIGLITDTAEAMSLRLTPPELVAAPAAFTRPEGSSVFRPRHAILYTSTALLAAEDRLLDLSRATTGPAIDQAGAAQVADSPDEQGRVLSSDQRSVVERIATSGRTVDVLVGPAGAGKTLALGGLRRAWEAERAPGSVIGLAPSAAAAEVLASDLEISTENTAKWLYEHDHGRWDLTAGQLVIVDEASLAGTMLLDQLATHAADVGAKVLLAGDPAQLAAVDAGGAFGLLFRDRNAHDDDGAPELADIRRFKNEWEKAASLALRRGDTDVIDLYDEHGRIIDGDHDDMLDAAYRAWQTDVAVGRSSILIAETSDTVTALNNRARVDRVLAGQVTVEGVALHDDTVAGRGDTIVTRDNDRRLTTGRGWVKNGDAWTVIESHEDGSLTVQRPGSRGRRGRVTLPAAYVAEHVELGYAITAHRAQGATMDTAHLVVHSSSMTREAFYVAMTRGRFSNVAYVATDEAHLEEHQHTPGYEDDVTARTILYGVLQHEGAEKSAHETIEVEQEKWSSIAQLAAEYETVAQAAQHQRFATAVGNSGLPDERARAVVGGESFGALIAQLRRTEAEGHQPEQLLSRAVRAGGLDDANDPAAVLAARLARLTAARAGGTRPRRRPRYIAGLIPEATGAMPADMHRTLTELQDLIEQRATALAGQAVQEGQAWVRRLGPPPTNPARRAAWQQQVRIVAAYRDRYGITGSDPLGPTPSGQGPRLDYQLADAAARRTQATGSDEARRRRGPEQQIDSGRGLSR</sequence>
<dbReference type="SUPFAM" id="SSF52540">
    <property type="entry name" value="P-loop containing nucleoside triphosphate hydrolases"/>
    <property type="match status" value="2"/>
</dbReference>
<dbReference type="Pfam" id="PF08751">
    <property type="entry name" value="TrwC"/>
    <property type="match status" value="1"/>
</dbReference>
<dbReference type="Gene3D" id="3.40.50.300">
    <property type="entry name" value="P-loop containing nucleotide triphosphate hydrolases"/>
    <property type="match status" value="2"/>
</dbReference>
<feature type="domain" description="TrwC relaxase" evidence="2">
    <location>
        <begin position="6"/>
        <end position="360"/>
    </location>
</feature>
<feature type="region of interest" description="Disordered" evidence="1">
    <location>
        <begin position="509"/>
        <end position="528"/>
    </location>
</feature>
<evidence type="ECO:0000256" key="1">
    <source>
        <dbReference type="SAM" id="MobiDB-lite"/>
    </source>
</evidence>
<name>A0A561EBS8_9MICO</name>
<dbReference type="CDD" id="cd18809">
    <property type="entry name" value="SF1_C_RecD"/>
    <property type="match status" value="1"/>
</dbReference>
<protein>
    <submittedName>
        <fullName evidence="3">Conjugative relaxase-like TrwC/TraI family protein</fullName>
    </submittedName>
</protein>
<organism evidence="3 4">
    <name type="scientific">Rudaeicoccus suwonensis</name>
    <dbReference type="NCBI Taxonomy" id="657409"/>
    <lineage>
        <taxon>Bacteria</taxon>
        <taxon>Bacillati</taxon>
        <taxon>Actinomycetota</taxon>
        <taxon>Actinomycetes</taxon>
        <taxon>Micrococcales</taxon>
        <taxon>Dermacoccaceae</taxon>
        <taxon>Rudaeicoccus</taxon>
    </lineage>
</organism>
<dbReference type="InterPro" id="IPR014862">
    <property type="entry name" value="TrwC"/>
</dbReference>